<comment type="caution">
    <text evidence="1">The sequence shown here is derived from an EMBL/GenBank/DDBJ whole genome shotgun (WGS) entry which is preliminary data.</text>
</comment>
<dbReference type="Proteomes" id="UP001595848">
    <property type="component" value="Unassembled WGS sequence"/>
</dbReference>
<gene>
    <name evidence="1" type="ORF">ACFOY1_08510</name>
</gene>
<sequence>MELLELARGTQDAIELLSGAERITDAFDPATHSGHYQLMASEGVTAVLLPRLMERVCATAPNLRLTVGVVEPWRPTR</sequence>
<dbReference type="RefSeq" id="WP_217963655.1">
    <property type="nucleotide sequence ID" value="NZ_JAHTBN010000002.1"/>
</dbReference>
<accession>A0ABV8NYC6</accession>
<organism evidence="1 2">
    <name type="scientific">Candidimonas humi</name>
    <dbReference type="NCBI Taxonomy" id="683355"/>
    <lineage>
        <taxon>Bacteria</taxon>
        <taxon>Pseudomonadati</taxon>
        <taxon>Pseudomonadota</taxon>
        <taxon>Betaproteobacteria</taxon>
        <taxon>Burkholderiales</taxon>
        <taxon>Alcaligenaceae</taxon>
        <taxon>Candidimonas</taxon>
    </lineage>
</organism>
<name>A0ABV8NYC6_9BURK</name>
<evidence type="ECO:0000313" key="2">
    <source>
        <dbReference type="Proteomes" id="UP001595848"/>
    </source>
</evidence>
<reference evidence="2" key="1">
    <citation type="journal article" date="2019" name="Int. J. Syst. Evol. Microbiol.">
        <title>The Global Catalogue of Microorganisms (GCM) 10K type strain sequencing project: providing services to taxonomists for standard genome sequencing and annotation.</title>
        <authorList>
            <consortium name="The Broad Institute Genomics Platform"/>
            <consortium name="The Broad Institute Genome Sequencing Center for Infectious Disease"/>
            <person name="Wu L."/>
            <person name="Ma J."/>
        </authorList>
    </citation>
    <scope>NUCLEOTIDE SEQUENCE [LARGE SCALE GENOMIC DNA]</scope>
    <source>
        <strain evidence="2">LMG 24813</strain>
    </source>
</reference>
<keyword evidence="2" id="KW-1185">Reference proteome</keyword>
<evidence type="ECO:0000313" key="1">
    <source>
        <dbReference type="EMBL" id="MFC4200993.1"/>
    </source>
</evidence>
<dbReference type="EMBL" id="JBHSBV010000003">
    <property type="protein sequence ID" value="MFC4200993.1"/>
    <property type="molecule type" value="Genomic_DNA"/>
</dbReference>
<proteinExistence type="predicted"/>
<protein>
    <submittedName>
        <fullName evidence="1">Uncharacterized protein</fullName>
    </submittedName>
</protein>